<evidence type="ECO:0000313" key="2">
    <source>
        <dbReference type="EMBL" id="EHP94901.1"/>
    </source>
</evidence>
<evidence type="ECO:0000256" key="1">
    <source>
        <dbReference type="SAM" id="MobiDB-lite"/>
    </source>
</evidence>
<dbReference type="AlphaFoldDB" id="H1KC84"/>
<name>H1KC84_METEX</name>
<organism evidence="2 3">
    <name type="scientific">Methylorubrum extorquens DSM 13060</name>
    <dbReference type="NCBI Taxonomy" id="882800"/>
    <lineage>
        <taxon>Bacteria</taxon>
        <taxon>Pseudomonadati</taxon>
        <taxon>Pseudomonadota</taxon>
        <taxon>Alphaproteobacteria</taxon>
        <taxon>Hyphomicrobiales</taxon>
        <taxon>Methylobacteriaceae</taxon>
        <taxon>Methylorubrum</taxon>
    </lineage>
</organism>
<feature type="compositionally biased region" description="Basic residues" evidence="1">
    <location>
        <begin position="19"/>
        <end position="46"/>
    </location>
</feature>
<gene>
    <name evidence="2" type="ORF">MetexDRAFT_0246</name>
</gene>
<feature type="compositionally biased region" description="Basic and acidic residues" evidence="1">
    <location>
        <begin position="1"/>
        <end position="13"/>
    </location>
</feature>
<proteinExistence type="predicted"/>
<dbReference type="InterPro" id="IPR008991">
    <property type="entry name" value="Translation_prot_SH3-like_sf"/>
</dbReference>
<feature type="region of interest" description="Disordered" evidence="1">
    <location>
        <begin position="1"/>
        <end position="46"/>
    </location>
</feature>
<accession>H1KC84</accession>
<reference evidence="2 3" key="1">
    <citation type="submission" date="2011-09" db="EMBL/GenBank/DDBJ databases">
        <title>The draft genome of Methylobacterium extorquens DSM 13060.</title>
        <authorList>
            <consortium name="US DOE Joint Genome Institute (JGI-PGF)"/>
            <person name="Lucas S."/>
            <person name="Han J."/>
            <person name="Lapidus A."/>
            <person name="Cheng J.-F."/>
            <person name="Goodwin L."/>
            <person name="Pitluck S."/>
            <person name="Peters L."/>
            <person name="Land M.L."/>
            <person name="Hauser L."/>
            <person name="Koskimaki J."/>
            <person name="Halonen O."/>
            <person name="Pirttila A."/>
            <person name="Frank C."/>
            <person name="Woyke T.J."/>
        </authorList>
    </citation>
    <scope>NUCLEOTIDE SEQUENCE [LARGE SCALE GENOMIC DNA]</scope>
    <source>
        <strain evidence="2 3">DSM 13060</strain>
    </source>
</reference>
<sequence>MTTDHDVTEEPRIRTTKAGAKRRKNTKAGRKRRQSKRPPPKRERVRARKKIERFQVDPNLIWVVVRSEPARALKCAEVLRERGLPVFDARVEEKVVPEGGKARITRPQVLKRLMFVGVSPCAECLPIGNAYVQAVYCRGEGCALWLEAERAHGIEPMAFSPSAMQRFADHVTGHLVKDEEAGAVCEALFAIGEQVRVVDGAYASFNAIIEEFIAKSWRYKAAVNIFGRATTVQFNEDQLEAA</sequence>
<evidence type="ECO:0000313" key="3">
    <source>
        <dbReference type="Proteomes" id="UP000004382"/>
    </source>
</evidence>
<dbReference type="InterPro" id="IPR014722">
    <property type="entry name" value="Rib_uL2_dom2"/>
</dbReference>
<dbReference type="EMBL" id="AGJK01000003">
    <property type="protein sequence ID" value="EHP94901.1"/>
    <property type="molecule type" value="Genomic_DNA"/>
</dbReference>
<dbReference type="SUPFAM" id="SSF50104">
    <property type="entry name" value="Translation proteins SH3-like domain"/>
    <property type="match status" value="1"/>
</dbReference>
<dbReference type="CDD" id="cd06091">
    <property type="entry name" value="KOW_NusG"/>
    <property type="match status" value="1"/>
</dbReference>
<dbReference type="Proteomes" id="UP000004382">
    <property type="component" value="Unassembled WGS sequence"/>
</dbReference>
<dbReference type="PATRIC" id="fig|882800.3.peg.234"/>
<comment type="caution">
    <text evidence="2">The sequence shown here is derived from an EMBL/GenBank/DDBJ whole genome shotgun (WGS) entry which is preliminary data.</text>
</comment>
<protein>
    <recommendedName>
        <fullName evidence="4">NusG antitermination factor</fullName>
    </recommendedName>
</protein>
<evidence type="ECO:0008006" key="4">
    <source>
        <dbReference type="Google" id="ProtNLM"/>
    </source>
</evidence>
<dbReference type="Gene3D" id="2.30.30.30">
    <property type="match status" value="1"/>
</dbReference>
<dbReference type="RefSeq" id="WP_003596350.1">
    <property type="nucleotide sequence ID" value="NZ_AGJK01000003.1"/>
</dbReference>